<dbReference type="EMBL" id="UZAF01018510">
    <property type="protein sequence ID" value="VDO52337.1"/>
    <property type="molecule type" value="Genomic_DNA"/>
</dbReference>
<accession>A0A3P7WZB2</accession>
<organism evidence="2 3">
    <name type="scientific">Haemonchus placei</name>
    <name type="common">Barber's pole worm</name>
    <dbReference type="NCBI Taxonomy" id="6290"/>
    <lineage>
        <taxon>Eukaryota</taxon>
        <taxon>Metazoa</taxon>
        <taxon>Ecdysozoa</taxon>
        <taxon>Nematoda</taxon>
        <taxon>Chromadorea</taxon>
        <taxon>Rhabditida</taxon>
        <taxon>Rhabditina</taxon>
        <taxon>Rhabditomorpha</taxon>
        <taxon>Strongyloidea</taxon>
        <taxon>Trichostrongylidae</taxon>
        <taxon>Haemonchus</taxon>
    </lineage>
</organism>
<name>A0A3P7WZB2_HAEPC</name>
<feature type="region of interest" description="Disordered" evidence="1">
    <location>
        <begin position="1"/>
        <end position="40"/>
    </location>
</feature>
<dbReference type="AlphaFoldDB" id="A0A3P7WZB2"/>
<sequence length="56" mass="6391">MQNTSRFSRPAPQQRKRKGSSAEGGARYNEVQIKPPSEGPIQRSEYAKVCFFLTKF</sequence>
<evidence type="ECO:0000313" key="3">
    <source>
        <dbReference type="Proteomes" id="UP000268014"/>
    </source>
</evidence>
<keyword evidence="3" id="KW-1185">Reference proteome</keyword>
<dbReference type="Proteomes" id="UP000268014">
    <property type="component" value="Unassembled WGS sequence"/>
</dbReference>
<evidence type="ECO:0000256" key="1">
    <source>
        <dbReference type="SAM" id="MobiDB-lite"/>
    </source>
</evidence>
<gene>
    <name evidence="2" type="ORF">HPLM_LOCUS14282</name>
</gene>
<evidence type="ECO:0000313" key="2">
    <source>
        <dbReference type="EMBL" id="VDO52337.1"/>
    </source>
</evidence>
<protein>
    <submittedName>
        <fullName evidence="2">Uncharacterized protein</fullName>
    </submittedName>
</protein>
<proteinExistence type="predicted"/>
<dbReference type="OrthoDB" id="10528891at2759"/>
<reference evidence="2 3" key="1">
    <citation type="submission" date="2018-11" db="EMBL/GenBank/DDBJ databases">
        <authorList>
            <consortium name="Pathogen Informatics"/>
        </authorList>
    </citation>
    <scope>NUCLEOTIDE SEQUENCE [LARGE SCALE GENOMIC DNA]</scope>
    <source>
        <strain evidence="2 3">MHpl1</strain>
    </source>
</reference>